<dbReference type="RefSeq" id="WP_206854504.1">
    <property type="nucleotide sequence ID" value="NZ_CP147250.1"/>
</dbReference>
<dbReference type="InterPro" id="IPR050680">
    <property type="entry name" value="YpeA/RimI_acetyltransf"/>
</dbReference>
<dbReference type="CDD" id="cd04301">
    <property type="entry name" value="NAT_SF"/>
    <property type="match status" value="1"/>
</dbReference>
<dbReference type="PANTHER" id="PTHR43420">
    <property type="entry name" value="ACETYLTRANSFERASE"/>
    <property type="match status" value="1"/>
</dbReference>
<evidence type="ECO:0000259" key="3">
    <source>
        <dbReference type="PROSITE" id="PS51186"/>
    </source>
</evidence>
<sequence>MLKTMNDRQVKQCEKYYTKCMADEKKEGKVIRFTDERLLDMYDLNFTLIAESDSQEELLDIIEREVLLRKEQKHSFCKIQIYFQLNSEQLAQVEQQVEIETDGFYLFDLSKFDHIRSRTDCKVIKVTNLSQLKEKLMIELEDETDPDYMAFVENKEKRKEEVYLSEGKINTYLCYDETNQVVGSCDLFIHQGIAKIEDFHIISEEQRKGYGTTLIKELMKDAIEQGATKVYLVANEDETAKEMYLKLGFEKIGEQQGIFFQW</sequence>
<dbReference type="Gene3D" id="3.40.630.30">
    <property type="match status" value="1"/>
</dbReference>
<dbReference type="Proteomes" id="UP000664360">
    <property type="component" value="Chromosome"/>
</dbReference>
<name>A0ABZ2SW57_9ENTE</name>
<protein>
    <recommendedName>
        <fullName evidence="3">N-acetyltransferase domain-containing protein</fullName>
    </recommendedName>
</protein>
<dbReference type="SUPFAM" id="SSF55729">
    <property type="entry name" value="Acyl-CoA N-acyltransferases (Nat)"/>
    <property type="match status" value="1"/>
</dbReference>
<dbReference type="Pfam" id="PF00583">
    <property type="entry name" value="Acetyltransf_1"/>
    <property type="match status" value="1"/>
</dbReference>
<dbReference type="EMBL" id="CP147250">
    <property type="protein sequence ID" value="WYJ79807.1"/>
    <property type="molecule type" value="Genomic_DNA"/>
</dbReference>
<dbReference type="PANTHER" id="PTHR43420:SF12">
    <property type="entry name" value="N-ACETYLTRANSFERASE DOMAIN-CONTAINING PROTEIN"/>
    <property type="match status" value="1"/>
</dbReference>
<evidence type="ECO:0000256" key="2">
    <source>
        <dbReference type="ARBA" id="ARBA00023315"/>
    </source>
</evidence>
<accession>A0ABZ2SW57</accession>
<feature type="domain" description="N-acetyltransferase" evidence="3">
    <location>
        <begin position="124"/>
        <end position="262"/>
    </location>
</feature>
<keyword evidence="1" id="KW-0808">Transferase</keyword>
<dbReference type="InterPro" id="IPR016181">
    <property type="entry name" value="Acyl_CoA_acyltransferase"/>
</dbReference>
<organism evidence="4 5">
    <name type="scientific">Candidatus Enterococcus mangumiae</name>
    <dbReference type="NCBI Taxonomy" id="2230878"/>
    <lineage>
        <taxon>Bacteria</taxon>
        <taxon>Bacillati</taxon>
        <taxon>Bacillota</taxon>
        <taxon>Bacilli</taxon>
        <taxon>Lactobacillales</taxon>
        <taxon>Enterococcaceae</taxon>
        <taxon>Enterococcus</taxon>
    </lineage>
</organism>
<dbReference type="InterPro" id="IPR000182">
    <property type="entry name" value="GNAT_dom"/>
</dbReference>
<proteinExistence type="predicted"/>
<evidence type="ECO:0000313" key="4">
    <source>
        <dbReference type="EMBL" id="WYJ79807.1"/>
    </source>
</evidence>
<dbReference type="PROSITE" id="PS51186">
    <property type="entry name" value="GNAT"/>
    <property type="match status" value="1"/>
</dbReference>
<gene>
    <name evidence="4" type="ORF">DOK79_001360</name>
</gene>
<keyword evidence="2" id="KW-0012">Acyltransferase</keyword>
<evidence type="ECO:0000256" key="1">
    <source>
        <dbReference type="ARBA" id="ARBA00022679"/>
    </source>
</evidence>
<reference evidence="4 5" key="2">
    <citation type="submission" date="2024-03" db="EMBL/GenBank/DDBJ databases">
        <title>The Genome Sequence of Enterococcus sp. DIV1094.</title>
        <authorList>
            <consortium name="The Broad Institute Genomics Platform"/>
            <consortium name="The Broad Institute Microbial Omics Core"/>
            <consortium name="The Broad Institute Genomic Center for Infectious Diseases"/>
            <person name="Earl A."/>
            <person name="Manson A."/>
            <person name="Gilmore M."/>
            <person name="Schwartman J."/>
            <person name="Shea T."/>
            <person name="Abouelleil A."/>
            <person name="Cao P."/>
            <person name="Chapman S."/>
            <person name="Cusick C."/>
            <person name="Young S."/>
            <person name="Neafsey D."/>
            <person name="Nusbaum C."/>
            <person name="Birren B."/>
        </authorList>
    </citation>
    <scope>NUCLEOTIDE SEQUENCE [LARGE SCALE GENOMIC DNA]</scope>
    <source>
        <strain evidence="4 5">DIV1094</strain>
    </source>
</reference>
<keyword evidence="5" id="KW-1185">Reference proteome</keyword>
<reference evidence="4 5" key="1">
    <citation type="submission" date="2021-03" db="EMBL/GenBank/DDBJ databases">
        <authorList>
            <person name="Gilmore M.S."/>
            <person name="Schwartzman J."/>
            <person name="Van Tyne D."/>
            <person name="Martin M."/>
            <person name="Earl A.M."/>
            <person name="Manson A.L."/>
            <person name="Straub T."/>
            <person name="Salamzade R."/>
            <person name="Saavedra J."/>
            <person name="Lebreton F."/>
            <person name="Prichula J."/>
            <person name="Schaufler K."/>
            <person name="Gaca A."/>
            <person name="Sgardioli B."/>
            <person name="Wagenaar J."/>
            <person name="Strong T."/>
        </authorList>
    </citation>
    <scope>NUCLEOTIDE SEQUENCE [LARGE SCALE GENOMIC DNA]</scope>
    <source>
        <strain evidence="4 5">DIV1094</strain>
    </source>
</reference>
<evidence type="ECO:0000313" key="5">
    <source>
        <dbReference type="Proteomes" id="UP000664360"/>
    </source>
</evidence>